<evidence type="ECO:0000256" key="2">
    <source>
        <dbReference type="ARBA" id="ARBA00022475"/>
    </source>
</evidence>
<feature type="transmembrane region" description="Helical" evidence="10">
    <location>
        <begin position="433"/>
        <end position="456"/>
    </location>
</feature>
<dbReference type="Gene3D" id="2.10.50.30">
    <property type="entry name" value="GPCR, family 3, nine cysteines domain"/>
    <property type="match status" value="1"/>
</dbReference>
<keyword evidence="2" id="KW-1003">Cell membrane</keyword>
<dbReference type="InterPro" id="IPR028082">
    <property type="entry name" value="Peripla_BP_I"/>
</dbReference>
<gene>
    <name evidence="12" type="ORF">GSLYS_00016629001</name>
</gene>
<dbReference type="InterPro" id="IPR038550">
    <property type="entry name" value="GPCR_3_9-Cys_sf"/>
</dbReference>
<proteinExistence type="predicted"/>
<keyword evidence="8" id="KW-0325">Glycoprotein</keyword>
<feature type="transmembrane region" description="Helical" evidence="10">
    <location>
        <begin position="506"/>
        <end position="525"/>
    </location>
</feature>
<evidence type="ECO:0000256" key="4">
    <source>
        <dbReference type="ARBA" id="ARBA00022989"/>
    </source>
</evidence>
<evidence type="ECO:0000256" key="1">
    <source>
        <dbReference type="ARBA" id="ARBA00004651"/>
    </source>
</evidence>
<evidence type="ECO:0000256" key="6">
    <source>
        <dbReference type="ARBA" id="ARBA00023136"/>
    </source>
</evidence>
<dbReference type="GO" id="GO:0005886">
    <property type="term" value="C:plasma membrane"/>
    <property type="evidence" value="ECO:0007669"/>
    <property type="project" value="UniProtKB-SubCell"/>
</dbReference>
<comment type="caution">
    <text evidence="12">The sequence shown here is derived from an EMBL/GenBank/DDBJ whole genome shotgun (WGS) entry which is preliminary data.</text>
</comment>
<dbReference type="AlphaFoldDB" id="A0AAV2IBT2"/>
<dbReference type="InterPro" id="IPR050726">
    <property type="entry name" value="mGluR"/>
</dbReference>
<keyword evidence="13" id="KW-1185">Reference proteome</keyword>
<protein>
    <recommendedName>
        <fullName evidence="11">G-protein coupled receptors family 3 profile domain-containing protein</fullName>
    </recommendedName>
</protein>
<feature type="transmembrane region" description="Helical" evidence="10">
    <location>
        <begin position="477"/>
        <end position="494"/>
    </location>
</feature>
<keyword evidence="5" id="KW-0297">G-protein coupled receptor</keyword>
<evidence type="ECO:0000256" key="3">
    <source>
        <dbReference type="ARBA" id="ARBA00022692"/>
    </source>
</evidence>
<keyword evidence="3 10" id="KW-0812">Transmembrane</keyword>
<evidence type="ECO:0000256" key="8">
    <source>
        <dbReference type="ARBA" id="ARBA00023180"/>
    </source>
</evidence>
<evidence type="ECO:0000259" key="11">
    <source>
        <dbReference type="PROSITE" id="PS50259"/>
    </source>
</evidence>
<dbReference type="SUPFAM" id="SSF53822">
    <property type="entry name" value="Periplasmic binding protein-like I"/>
    <property type="match status" value="1"/>
</dbReference>
<reference evidence="12 13" key="1">
    <citation type="submission" date="2024-04" db="EMBL/GenBank/DDBJ databases">
        <authorList>
            <consortium name="Genoscope - CEA"/>
            <person name="William W."/>
        </authorList>
    </citation>
    <scope>NUCLEOTIDE SEQUENCE [LARGE SCALE GENOMIC DNA]</scope>
</reference>
<dbReference type="PROSITE" id="PS50259">
    <property type="entry name" value="G_PROTEIN_RECEP_F3_4"/>
    <property type="match status" value="1"/>
</dbReference>
<dbReference type="Pfam" id="PF00003">
    <property type="entry name" value="7tm_3"/>
    <property type="match status" value="1"/>
</dbReference>
<organism evidence="12 13">
    <name type="scientific">Lymnaea stagnalis</name>
    <name type="common">Great pond snail</name>
    <name type="synonym">Helix stagnalis</name>
    <dbReference type="NCBI Taxonomy" id="6523"/>
    <lineage>
        <taxon>Eukaryota</taxon>
        <taxon>Metazoa</taxon>
        <taxon>Spiralia</taxon>
        <taxon>Lophotrochozoa</taxon>
        <taxon>Mollusca</taxon>
        <taxon>Gastropoda</taxon>
        <taxon>Heterobranchia</taxon>
        <taxon>Euthyneura</taxon>
        <taxon>Panpulmonata</taxon>
        <taxon>Hygrophila</taxon>
        <taxon>Lymnaeoidea</taxon>
        <taxon>Lymnaeidae</taxon>
        <taxon>Lymnaea</taxon>
    </lineage>
</organism>
<keyword evidence="7" id="KW-0675">Receptor</keyword>
<dbReference type="InterPro" id="IPR000337">
    <property type="entry name" value="GPCR_3"/>
</dbReference>
<evidence type="ECO:0000256" key="9">
    <source>
        <dbReference type="ARBA" id="ARBA00023224"/>
    </source>
</evidence>
<keyword evidence="6 10" id="KW-0472">Membrane</keyword>
<evidence type="ECO:0000256" key="10">
    <source>
        <dbReference type="SAM" id="Phobius"/>
    </source>
</evidence>
<dbReference type="EMBL" id="CAXITT010000524">
    <property type="protein sequence ID" value="CAL1543095.1"/>
    <property type="molecule type" value="Genomic_DNA"/>
</dbReference>
<dbReference type="PANTHER" id="PTHR24060">
    <property type="entry name" value="METABOTROPIC GLUTAMATE RECEPTOR"/>
    <property type="match status" value="1"/>
</dbReference>
<evidence type="ECO:0000313" key="13">
    <source>
        <dbReference type="Proteomes" id="UP001497497"/>
    </source>
</evidence>
<comment type="subcellular location">
    <subcellularLocation>
        <location evidence="1">Cell membrane</location>
        <topology evidence="1">Multi-pass membrane protein</topology>
    </subcellularLocation>
</comment>
<dbReference type="InterPro" id="IPR017978">
    <property type="entry name" value="GPCR_3_C"/>
</dbReference>
<feature type="domain" description="G-protein coupled receptors family 3 profile" evidence="11">
    <location>
        <begin position="437"/>
        <end position="535"/>
    </location>
</feature>
<name>A0AAV2IBT2_LYMST</name>
<dbReference type="InterPro" id="IPR001828">
    <property type="entry name" value="ANF_lig-bd_rcpt"/>
</dbReference>
<keyword evidence="9" id="KW-0807">Transducer</keyword>
<sequence>MHFTATDNSLTSYKVVGVIGTDDSITSGPVAQILSVSNMPLISFWASNDALSNKLIYPNFWRVLAPDTYLLLGLTDFLTLHNFNYVSVMFSGTRRSISMYWTLKRQLSLMKICVSRKLMINEGTNITDLLSEMLNDELASRIIVVVGDHMLTNAIMSSVSGSVFEGKFLWIGNDFWEVYIHRNRAPQGSIALHYNSVPLPDFSSYLRGLDIHNKNPWFLKALTDIDGCSDTDCIKRRIETTIENPSKVLALMDDCPFVIAHALDRFLRSKCPGLREKLVSNCFYANFNNFSHFISEVKFERNLQMFEFSKEQHGFGVFSMIQSAFDISAVPLEISQYIIKRRTTVIINRISTSQLLIPYSMLEPQNYCMIPCSAGEYRYYISRCCWKCRECQDNQRVSEDFETCERCPSLHWPKISKGKRNKCEKITPDHFDLFSLKSTIMIAVACLGIISVVYILREYLKNKLHPVIKASSLELSVIQLVFILLGYLAVPVIVDRPTALKCTIGALLFTISFSILYFTMLLKAIRVYRIFSSSKHVKTVSYTSPAFQVSTSATFLCFEVRKCQKDLYLIKQIQ</sequence>
<keyword evidence="4 10" id="KW-1133">Transmembrane helix</keyword>
<dbReference type="PRINTS" id="PR00248">
    <property type="entry name" value="GPCRMGR"/>
</dbReference>
<evidence type="ECO:0000256" key="7">
    <source>
        <dbReference type="ARBA" id="ARBA00023170"/>
    </source>
</evidence>
<dbReference type="Gene3D" id="3.40.50.2300">
    <property type="match status" value="2"/>
</dbReference>
<accession>A0AAV2IBT2</accession>
<evidence type="ECO:0000256" key="5">
    <source>
        <dbReference type="ARBA" id="ARBA00023040"/>
    </source>
</evidence>
<dbReference type="Proteomes" id="UP001497497">
    <property type="component" value="Unassembled WGS sequence"/>
</dbReference>
<dbReference type="Pfam" id="PF01094">
    <property type="entry name" value="ANF_receptor"/>
    <property type="match status" value="1"/>
</dbReference>
<dbReference type="GO" id="GO:0004930">
    <property type="term" value="F:G protein-coupled receptor activity"/>
    <property type="evidence" value="ECO:0007669"/>
    <property type="project" value="UniProtKB-KW"/>
</dbReference>
<evidence type="ECO:0000313" key="12">
    <source>
        <dbReference type="EMBL" id="CAL1543095.1"/>
    </source>
</evidence>